<comment type="caution">
    <text evidence="1">The sequence shown here is derived from an EMBL/GenBank/DDBJ whole genome shotgun (WGS) entry which is preliminary data.</text>
</comment>
<name>A0A800NEA4_CYTFI</name>
<accession>A0A800NEA4</accession>
<organism evidence="1 2">
    <name type="scientific">Cytobacillus firmus</name>
    <name type="common">Bacillus firmus</name>
    <dbReference type="NCBI Taxonomy" id="1399"/>
    <lineage>
        <taxon>Bacteria</taxon>
        <taxon>Bacillati</taxon>
        <taxon>Bacillota</taxon>
        <taxon>Bacilli</taxon>
        <taxon>Bacillales</taxon>
        <taxon>Bacillaceae</taxon>
        <taxon>Cytobacillus</taxon>
    </lineage>
</organism>
<evidence type="ECO:0000313" key="2">
    <source>
        <dbReference type="Proteomes" id="UP000465778"/>
    </source>
</evidence>
<proteinExistence type="predicted"/>
<dbReference type="Proteomes" id="UP000465778">
    <property type="component" value="Unassembled WGS sequence"/>
</dbReference>
<sequence>MGEIHSAEFEHGVNLDKERLKPTWNHFGHKKRKSRVLSPNLEQLRTQKAKNREYESELCATSDTISENPGY</sequence>
<dbReference type="EMBL" id="VDEM01000006">
    <property type="protein sequence ID" value="KAF0825259.1"/>
    <property type="molecule type" value="Genomic_DNA"/>
</dbReference>
<gene>
    <name evidence="1" type="ORF">KIS1582_1046</name>
</gene>
<evidence type="ECO:0000313" key="1">
    <source>
        <dbReference type="EMBL" id="KAF0825259.1"/>
    </source>
</evidence>
<dbReference type="AlphaFoldDB" id="A0A800NEA4"/>
<protein>
    <submittedName>
        <fullName evidence="1">Uncharacterized protein</fullName>
    </submittedName>
</protein>
<reference evidence="1 2" key="1">
    <citation type="journal article" date="2020" name="G3 (Bethesda)">
        <title>Whole Genome Sequencing and Comparative Genomics of Two Nematicidal Bacillus Strains Reveals a Wide Range of Possible Virulence Factors.</title>
        <authorList>
            <person name="Susic N."/>
            <person name="Janezic S."/>
            <person name="Rupnik M."/>
            <person name="Geric Stare B."/>
        </authorList>
    </citation>
    <scope>NUCLEOTIDE SEQUENCE [LARGE SCALE GENOMIC DNA]</scope>
    <source>
        <strain evidence="1 2">I-1582</strain>
    </source>
</reference>